<comment type="similarity">
    <text evidence="1 6">Belongs to the polypeptide deformylase family.</text>
</comment>
<gene>
    <name evidence="6 7" type="primary">def</name>
    <name evidence="7" type="ORF">ACHINZ_4530</name>
</gene>
<organism evidence="7">
    <name type="scientific">Candidatus Aschnera chinzeii</name>
    <dbReference type="NCBI Taxonomy" id="1485666"/>
    <lineage>
        <taxon>Bacteria</taxon>
        <taxon>Pseudomonadati</taxon>
        <taxon>Pseudomonadota</taxon>
        <taxon>Gammaproteobacteria</taxon>
        <taxon>Enterobacterales</taxon>
        <taxon>Enterobacteriaceae</taxon>
        <taxon>Candidatus Aschnera</taxon>
    </lineage>
</organism>
<dbReference type="EC" id="3.5.1.88" evidence="6"/>
<dbReference type="GO" id="GO:0046872">
    <property type="term" value="F:metal ion binding"/>
    <property type="evidence" value="ECO:0007669"/>
    <property type="project" value="UniProtKB-KW"/>
</dbReference>
<dbReference type="GO" id="GO:0006412">
    <property type="term" value="P:translation"/>
    <property type="evidence" value="ECO:0007669"/>
    <property type="project" value="UniProtKB-UniRule"/>
</dbReference>
<feature type="binding site" evidence="6">
    <location>
        <position position="134"/>
    </location>
    <ligand>
        <name>Fe cation</name>
        <dbReference type="ChEBI" id="CHEBI:24875"/>
    </ligand>
</feature>
<dbReference type="PIRSF" id="PIRSF004749">
    <property type="entry name" value="Pep_def"/>
    <property type="match status" value="1"/>
</dbReference>
<dbReference type="PANTHER" id="PTHR10458">
    <property type="entry name" value="PEPTIDE DEFORMYLASE"/>
    <property type="match status" value="1"/>
</dbReference>
<proteinExistence type="inferred from homology"/>
<evidence type="ECO:0000256" key="4">
    <source>
        <dbReference type="ARBA" id="ARBA00022917"/>
    </source>
</evidence>
<dbReference type="Pfam" id="PF01327">
    <property type="entry name" value="Pep_deformylase"/>
    <property type="match status" value="1"/>
</dbReference>
<feature type="binding site" evidence="6">
    <location>
        <position position="92"/>
    </location>
    <ligand>
        <name>Fe cation</name>
        <dbReference type="ChEBI" id="CHEBI:24875"/>
    </ligand>
</feature>
<dbReference type="InterPro" id="IPR036821">
    <property type="entry name" value="Peptide_deformylase_sf"/>
</dbReference>
<feature type="active site" evidence="6">
    <location>
        <position position="135"/>
    </location>
</feature>
<accession>A0AAT9G4X9</accession>
<feature type="binding site" evidence="6">
    <location>
        <position position="138"/>
    </location>
    <ligand>
        <name>Fe cation</name>
        <dbReference type="ChEBI" id="CHEBI:24875"/>
    </ligand>
</feature>
<reference evidence="7" key="1">
    <citation type="journal article" date="2023" name="Front. Microbiol.">
        <title>Genome analysis of Candidatus Aschnera chinzeii, the bacterial endosymbiont of the blood-sucking bat fly Penicillidia jenynsii (Insecta: Diptera: Nycteribiidae).</title>
        <authorList>
            <person name="Koga R."/>
            <person name="Moriyama M."/>
            <person name="Nozaki T."/>
            <person name="Fukatsu T."/>
        </authorList>
    </citation>
    <scope>NUCLEOTIDE SEQUENCE</scope>
    <source>
        <strain evidence="7">Kw-01</strain>
    </source>
</reference>
<dbReference type="PANTHER" id="PTHR10458:SF21">
    <property type="entry name" value="PEPTIDE DEFORMYLASE"/>
    <property type="match status" value="1"/>
</dbReference>
<dbReference type="GO" id="GO:0042586">
    <property type="term" value="F:peptide deformylase activity"/>
    <property type="evidence" value="ECO:0007669"/>
    <property type="project" value="UniProtKB-UniRule"/>
</dbReference>
<dbReference type="NCBIfam" id="NF001159">
    <property type="entry name" value="PRK00150.1-3"/>
    <property type="match status" value="1"/>
</dbReference>
<dbReference type="NCBIfam" id="TIGR00079">
    <property type="entry name" value="pept_deformyl"/>
    <property type="match status" value="1"/>
</dbReference>
<dbReference type="CDD" id="cd00487">
    <property type="entry name" value="Pep_deformylase"/>
    <property type="match status" value="1"/>
</dbReference>
<evidence type="ECO:0000256" key="5">
    <source>
        <dbReference type="ARBA" id="ARBA00023004"/>
    </source>
</evidence>
<dbReference type="EMBL" id="AP028961">
    <property type="protein sequence ID" value="BET44781.1"/>
    <property type="molecule type" value="Genomic_DNA"/>
</dbReference>
<comment type="catalytic activity">
    <reaction evidence="6">
        <text>N-terminal N-formyl-L-methionyl-[peptide] + H2O = N-terminal L-methionyl-[peptide] + formate</text>
        <dbReference type="Rhea" id="RHEA:24420"/>
        <dbReference type="Rhea" id="RHEA-COMP:10639"/>
        <dbReference type="Rhea" id="RHEA-COMP:10640"/>
        <dbReference type="ChEBI" id="CHEBI:15377"/>
        <dbReference type="ChEBI" id="CHEBI:15740"/>
        <dbReference type="ChEBI" id="CHEBI:49298"/>
        <dbReference type="ChEBI" id="CHEBI:64731"/>
        <dbReference type="EC" id="3.5.1.88"/>
    </reaction>
</comment>
<keyword evidence="5 6" id="KW-0408">Iron</keyword>
<comment type="cofactor">
    <cofactor evidence="6">
        <name>Fe(2+)</name>
        <dbReference type="ChEBI" id="CHEBI:29033"/>
    </cofactor>
    <text evidence="6">Binds 1 Fe(2+) ion.</text>
</comment>
<dbReference type="PRINTS" id="PR01576">
    <property type="entry name" value="PDEFORMYLASE"/>
</dbReference>
<name>A0AAT9G4X9_9ENTR</name>
<evidence type="ECO:0000256" key="3">
    <source>
        <dbReference type="ARBA" id="ARBA00022801"/>
    </source>
</evidence>
<dbReference type="InterPro" id="IPR023635">
    <property type="entry name" value="Peptide_deformylase"/>
</dbReference>
<dbReference type="AlphaFoldDB" id="A0AAT9G4X9"/>
<evidence type="ECO:0000256" key="2">
    <source>
        <dbReference type="ARBA" id="ARBA00022723"/>
    </source>
</evidence>
<sequence length="168" mass="19075">MTILKILRYPDKRLRQIAKPVKKITFKTKLLINNMFDTMYAAGGIGLAATQVNILQQIIVIDISIKPDEKQLILINPIIIEMDGSASIEEGCLSIPTKHAMVPRAQYVKVKSLDLYGNHVEFEASNLLAICIQHEIDHLYGKLFIDYLSESQNDIDLKINRKKIIITK</sequence>
<keyword evidence="3 6" id="KW-0378">Hydrolase</keyword>
<keyword evidence="4 6" id="KW-0648">Protein biosynthesis</keyword>
<reference evidence="7" key="2">
    <citation type="submission" date="2023-10" db="EMBL/GenBank/DDBJ databases">
        <authorList>
            <person name="Koga R."/>
            <person name="Fukatsu T."/>
        </authorList>
    </citation>
    <scope>NUCLEOTIDE SEQUENCE</scope>
    <source>
        <strain evidence="7">Kw-01</strain>
    </source>
</reference>
<protein>
    <recommendedName>
        <fullName evidence="6">Peptide deformylase</fullName>
        <shortName evidence="6">PDF</shortName>
        <ecNumber evidence="6">3.5.1.88</ecNumber>
    </recommendedName>
    <alternativeName>
        <fullName evidence="6">Polypeptide deformylase</fullName>
    </alternativeName>
</protein>
<evidence type="ECO:0000256" key="6">
    <source>
        <dbReference type="HAMAP-Rule" id="MF_00163"/>
    </source>
</evidence>
<dbReference type="HAMAP" id="MF_00163">
    <property type="entry name" value="Pep_deformylase"/>
    <property type="match status" value="1"/>
</dbReference>
<dbReference type="SUPFAM" id="SSF56420">
    <property type="entry name" value="Peptide deformylase"/>
    <property type="match status" value="1"/>
</dbReference>
<dbReference type="Gene3D" id="3.90.45.10">
    <property type="entry name" value="Peptide deformylase"/>
    <property type="match status" value="1"/>
</dbReference>
<evidence type="ECO:0000256" key="1">
    <source>
        <dbReference type="ARBA" id="ARBA00010759"/>
    </source>
</evidence>
<evidence type="ECO:0000313" key="7">
    <source>
        <dbReference type="EMBL" id="BET44781.1"/>
    </source>
</evidence>
<keyword evidence="2 6" id="KW-0479">Metal-binding</keyword>
<comment type="function">
    <text evidence="6">Removes the formyl group from the N-terminal Met of newly synthesized proteins. Requires at least a dipeptide for an efficient rate of reaction. N-terminal L-methionine is a prerequisite for activity but the enzyme has broad specificity at other positions.</text>
</comment>